<gene>
    <name evidence="2" type="ORF">N7509_004791</name>
</gene>
<name>A0A9X0B9F6_9EURO</name>
<sequence length="217" mass="23508">MTLENPTNTDRPTPTITPESASLHLGSSIFINAPSTRSLTDTSTWPSWNSFVPRVTIRSQPDTPTSTSADTDPNTSTTAPAPLSPILQKGTKVTFHVRMDPNSTKPQPATDAGLIVTEYEAPNAETGTAGRIVWASDFEAAGTMPPSLLTAERVHEIKDVKAEEGGVSGTEVRNWELQVGWLVYVVKWMYGAQLRVNFDLWVNDLKGFVEGNGGGHE</sequence>
<feature type="region of interest" description="Disordered" evidence="1">
    <location>
        <begin position="55"/>
        <end position="87"/>
    </location>
</feature>
<dbReference type="Gene3D" id="3.30.530.20">
    <property type="match status" value="1"/>
</dbReference>
<proteinExistence type="predicted"/>
<dbReference type="Proteomes" id="UP001147747">
    <property type="component" value="Unassembled WGS sequence"/>
</dbReference>
<reference evidence="2" key="1">
    <citation type="submission" date="2022-12" db="EMBL/GenBank/DDBJ databases">
        <authorList>
            <person name="Petersen C."/>
        </authorList>
    </citation>
    <scope>NUCLEOTIDE SEQUENCE</scope>
    <source>
        <strain evidence="2">IBT 29677</strain>
    </source>
</reference>
<dbReference type="GeneID" id="81368408"/>
<keyword evidence="3" id="KW-1185">Reference proteome</keyword>
<reference evidence="2" key="2">
    <citation type="journal article" date="2023" name="IMA Fungus">
        <title>Comparative genomic study of the Penicillium genus elucidates a diverse pangenome and 15 lateral gene transfer events.</title>
        <authorList>
            <person name="Petersen C."/>
            <person name="Sorensen T."/>
            <person name="Nielsen M.R."/>
            <person name="Sondergaard T.E."/>
            <person name="Sorensen J.L."/>
            <person name="Fitzpatrick D.A."/>
            <person name="Frisvad J.C."/>
            <person name="Nielsen K.L."/>
        </authorList>
    </citation>
    <scope>NUCLEOTIDE SEQUENCE</scope>
    <source>
        <strain evidence="2">IBT 29677</strain>
    </source>
</reference>
<dbReference type="AlphaFoldDB" id="A0A9X0B9F6"/>
<dbReference type="CDD" id="cd07822">
    <property type="entry name" value="SRPBCC_4"/>
    <property type="match status" value="1"/>
</dbReference>
<evidence type="ECO:0000313" key="3">
    <source>
        <dbReference type="Proteomes" id="UP001147747"/>
    </source>
</evidence>
<evidence type="ECO:0000313" key="2">
    <source>
        <dbReference type="EMBL" id="KAJ5396678.1"/>
    </source>
</evidence>
<feature type="compositionally biased region" description="Low complexity" evidence="1">
    <location>
        <begin position="61"/>
        <end position="81"/>
    </location>
</feature>
<accession>A0A9X0B9F6</accession>
<comment type="caution">
    <text evidence="2">The sequence shown here is derived from an EMBL/GenBank/DDBJ whole genome shotgun (WGS) entry which is preliminary data.</text>
</comment>
<dbReference type="InterPro" id="IPR023393">
    <property type="entry name" value="START-like_dom_sf"/>
</dbReference>
<evidence type="ECO:0000256" key="1">
    <source>
        <dbReference type="SAM" id="MobiDB-lite"/>
    </source>
</evidence>
<organism evidence="2 3">
    <name type="scientific">Penicillium cosmopolitanum</name>
    <dbReference type="NCBI Taxonomy" id="1131564"/>
    <lineage>
        <taxon>Eukaryota</taxon>
        <taxon>Fungi</taxon>
        <taxon>Dikarya</taxon>
        <taxon>Ascomycota</taxon>
        <taxon>Pezizomycotina</taxon>
        <taxon>Eurotiomycetes</taxon>
        <taxon>Eurotiomycetidae</taxon>
        <taxon>Eurotiales</taxon>
        <taxon>Aspergillaceae</taxon>
        <taxon>Penicillium</taxon>
    </lineage>
</organism>
<feature type="region of interest" description="Disordered" evidence="1">
    <location>
        <begin position="1"/>
        <end position="20"/>
    </location>
</feature>
<dbReference type="OrthoDB" id="509124at2759"/>
<protein>
    <submittedName>
        <fullName evidence="2">Uncharacterized protein</fullName>
    </submittedName>
</protein>
<dbReference type="RefSeq" id="XP_056488730.1">
    <property type="nucleotide sequence ID" value="XM_056629428.1"/>
</dbReference>
<dbReference type="EMBL" id="JAPZBU010000006">
    <property type="protein sequence ID" value="KAJ5396678.1"/>
    <property type="molecule type" value="Genomic_DNA"/>
</dbReference>